<feature type="transmembrane region" description="Helical" evidence="2">
    <location>
        <begin position="35"/>
        <end position="55"/>
    </location>
</feature>
<keyword evidence="2" id="KW-0812">Transmembrane</keyword>
<proteinExistence type="predicted"/>
<evidence type="ECO:0000256" key="1">
    <source>
        <dbReference type="SAM" id="MobiDB-lite"/>
    </source>
</evidence>
<feature type="compositionally biased region" description="Pro residues" evidence="1">
    <location>
        <begin position="312"/>
        <end position="323"/>
    </location>
</feature>
<gene>
    <name evidence="4" type="ORF">T310_1366</name>
</gene>
<dbReference type="Gene3D" id="3.40.720.10">
    <property type="entry name" value="Alkaline Phosphatase, subunit A"/>
    <property type="match status" value="1"/>
</dbReference>
<dbReference type="Pfam" id="PF00884">
    <property type="entry name" value="Sulfatase"/>
    <property type="match status" value="1"/>
</dbReference>
<dbReference type="GeneID" id="25313717"/>
<evidence type="ECO:0000313" key="4">
    <source>
        <dbReference type="EMBL" id="KKA24619.1"/>
    </source>
</evidence>
<dbReference type="Proteomes" id="UP000053958">
    <property type="component" value="Unassembled WGS sequence"/>
</dbReference>
<dbReference type="PANTHER" id="PTHR43751">
    <property type="entry name" value="SULFATASE"/>
    <property type="match status" value="1"/>
</dbReference>
<dbReference type="AlphaFoldDB" id="A0A0F4Z289"/>
<dbReference type="InterPro" id="IPR017850">
    <property type="entry name" value="Alkaline_phosphatase_core_sf"/>
</dbReference>
<feature type="transmembrane region" description="Helical" evidence="2">
    <location>
        <begin position="107"/>
        <end position="134"/>
    </location>
</feature>
<protein>
    <submittedName>
        <fullName evidence="4">Sulfatase domain-containing protein</fullName>
    </submittedName>
</protein>
<feature type="domain" description="Sulfatase N-terminal" evidence="3">
    <location>
        <begin position="468"/>
        <end position="750"/>
    </location>
</feature>
<feature type="transmembrane region" description="Helical" evidence="2">
    <location>
        <begin position="67"/>
        <end position="87"/>
    </location>
</feature>
<reference evidence="4 5" key="1">
    <citation type="submission" date="2015-04" db="EMBL/GenBank/DDBJ databases">
        <authorList>
            <person name="Heijne W.H."/>
            <person name="Fedorova N.D."/>
            <person name="Nierman W.C."/>
            <person name="Vollebregt A.W."/>
            <person name="Zhao Z."/>
            <person name="Wu L."/>
            <person name="Kumar M."/>
            <person name="Stam H."/>
            <person name="van den Berg M.A."/>
            <person name="Pel H.J."/>
        </authorList>
    </citation>
    <scope>NUCLEOTIDE SEQUENCE [LARGE SCALE GENOMIC DNA]</scope>
    <source>
        <strain evidence="4 5">CBS 393.64</strain>
    </source>
</reference>
<dbReference type="InterPro" id="IPR052701">
    <property type="entry name" value="GAG_Ulvan_Degrading_Sulfatases"/>
</dbReference>
<keyword evidence="2" id="KW-1133">Transmembrane helix</keyword>
<evidence type="ECO:0000259" key="3">
    <source>
        <dbReference type="Pfam" id="PF00884"/>
    </source>
</evidence>
<dbReference type="STRING" id="1408163.A0A0F4Z289"/>
<organism evidence="4 5">
    <name type="scientific">Rasamsonia emersonii (strain ATCC 16479 / CBS 393.64 / IMI 116815)</name>
    <dbReference type="NCBI Taxonomy" id="1408163"/>
    <lineage>
        <taxon>Eukaryota</taxon>
        <taxon>Fungi</taxon>
        <taxon>Dikarya</taxon>
        <taxon>Ascomycota</taxon>
        <taxon>Pezizomycotina</taxon>
        <taxon>Eurotiomycetes</taxon>
        <taxon>Eurotiomycetidae</taxon>
        <taxon>Eurotiales</taxon>
        <taxon>Trichocomaceae</taxon>
        <taxon>Rasamsonia</taxon>
    </lineage>
</organism>
<feature type="transmembrane region" description="Helical" evidence="2">
    <location>
        <begin position="12"/>
        <end position="29"/>
    </location>
</feature>
<dbReference type="InterPro" id="IPR000917">
    <property type="entry name" value="Sulfatase_N"/>
</dbReference>
<evidence type="ECO:0000256" key="2">
    <source>
        <dbReference type="SAM" id="Phobius"/>
    </source>
</evidence>
<evidence type="ECO:0000313" key="5">
    <source>
        <dbReference type="Proteomes" id="UP000053958"/>
    </source>
</evidence>
<dbReference type="SUPFAM" id="SSF53649">
    <property type="entry name" value="Alkaline phosphatase-like"/>
    <property type="match status" value="1"/>
</dbReference>
<comment type="caution">
    <text evidence="4">The sequence shown here is derived from an EMBL/GenBank/DDBJ whole genome shotgun (WGS) entry which is preliminary data.</text>
</comment>
<keyword evidence="2" id="KW-0472">Membrane</keyword>
<accession>A0A0F4Z289</accession>
<dbReference type="EMBL" id="LASV01000056">
    <property type="protein sequence ID" value="KKA24619.1"/>
    <property type="molecule type" value="Genomic_DNA"/>
</dbReference>
<keyword evidence="5" id="KW-1185">Reference proteome</keyword>
<feature type="region of interest" description="Disordered" evidence="1">
    <location>
        <begin position="302"/>
        <end position="360"/>
    </location>
</feature>
<dbReference type="PANTHER" id="PTHR43751:SF3">
    <property type="entry name" value="SULFATASE N-TERMINAL DOMAIN-CONTAINING PROTEIN"/>
    <property type="match status" value="1"/>
</dbReference>
<dbReference type="RefSeq" id="XP_013331231.1">
    <property type="nucleotide sequence ID" value="XM_013475777.1"/>
</dbReference>
<name>A0A0F4Z289_RASE3</name>
<dbReference type="OrthoDB" id="96314at2759"/>
<feature type="compositionally biased region" description="Basic and acidic residues" evidence="1">
    <location>
        <begin position="333"/>
        <end position="344"/>
    </location>
</feature>
<sequence>MLAAAFNRKFLYALTVVALLCAKLLHVFSHLPSTAIPLFVLYFPTFFTPDVIVVVTSRLLFQRSLIVSFLICLLITFGSAAQVGLFIETGGELRWSMLMKVFREPQGFFGMLLTGLLPTSCFIAVLAFFAYLLTPSLYNSVGRMIDACLVTIFPRCFRPARQSPGEYRLVSMEEGDEEEKTPEESGIVTKITWARVKLATVVGVLLVLHLVRPRKPFDHMTTTLPFTILDAIFQSRSPMCDPSPWDGPKRFPYQDLIRDDLWVPPTEDGKRGWKPGSPWWEVIRERPSWLPPEPMPGFAKWYRGSSFQLPPDQKPGQPPPFPTSHPGRHFHPPPHEHPPDEHGSHGHHNEHHVSYENHPPGYDGVLDPLKISNADEPLVKELQDMLHQKQGMPEIRHVIIMSLESTRKDVFPLVKDDSLYRQLQQSWRKYEKRDDSKRADLSQLSVNAEIVTGQDAGFGRQINTTHGGLNVMGAVTSSTFTLKSLLSSHCGVNPLPVDFLEEVETEIYQPCLPQILKVLNAQNRSDSTSSWRQAPWRSVFMQASSSAMDRQMQLMEQMGFDKVIDREVLRNASSEFHVTGPELNYFGYSERTLRPYIRKAIVDAEEKGDRLFLSHLTSSTHHPWATPEEFGEQENYWGDSRAGDSPWNRYLNTIKFADQWVGEVLQLLQELGVAEKTLLVILGDQDMQTDDGSGFSFGDEKSSMTTTYANPHISSFSIPLVFYHPLLPRMSLNATVTPLSVLPTILDLLNSTNSLDSAASSVVKDLIPEYEGQSLIRPFIAHRDGRQAWNFGVVNPGGTHLSLTSAAYPSYRYVLPICEPAPFSFSHLSLDPNEAVPIQDWEGGKKIAMKVRLRYGEEAARWVRKADNIGRWYVWEARRRWGYWSGSRQEDRGIGHREDGVLKHDRWWIP</sequence>